<dbReference type="InterPro" id="IPR001223">
    <property type="entry name" value="Glyco_hydro18_cat"/>
</dbReference>
<dbReference type="SUPFAM" id="SSF51445">
    <property type="entry name" value="(Trans)glycosidases"/>
    <property type="match status" value="1"/>
</dbReference>
<feature type="domain" description="GH18" evidence="3">
    <location>
        <begin position="44"/>
        <end position="352"/>
    </location>
</feature>
<dbReference type="InterPro" id="IPR011583">
    <property type="entry name" value="Chitinase_II/V-like_cat"/>
</dbReference>
<dbReference type="KEGG" id="lpav:PLANPX_1680"/>
<dbReference type="PANTHER" id="PTHR11177:SF317">
    <property type="entry name" value="CHITINASE 12-RELATED"/>
    <property type="match status" value="1"/>
</dbReference>
<organism evidence="4 5">
    <name type="scientific">Lacipirellula parvula</name>
    <dbReference type="NCBI Taxonomy" id="2650471"/>
    <lineage>
        <taxon>Bacteria</taxon>
        <taxon>Pseudomonadati</taxon>
        <taxon>Planctomycetota</taxon>
        <taxon>Planctomycetia</taxon>
        <taxon>Pirellulales</taxon>
        <taxon>Lacipirellulaceae</taxon>
        <taxon>Lacipirellula</taxon>
    </lineage>
</organism>
<reference evidence="5" key="1">
    <citation type="submission" date="2019-10" db="EMBL/GenBank/DDBJ databases">
        <title>Lacipirellula parvula gen. nov., sp. nov., representing a lineage of planctomycetes widespread in freshwater anoxic habitats, and description of the family Lacipirellulaceae.</title>
        <authorList>
            <person name="Dedysh S.N."/>
            <person name="Kulichevskaya I.S."/>
            <person name="Beletsky A.V."/>
            <person name="Rakitin A.L."/>
            <person name="Mardanov A.V."/>
            <person name="Ivanova A.A."/>
            <person name="Saltykova V.X."/>
            <person name="Rijpstra W.I.C."/>
            <person name="Sinninghe Damste J.S."/>
            <person name="Ravin N.V."/>
        </authorList>
    </citation>
    <scope>NUCLEOTIDE SEQUENCE [LARGE SCALE GENOMIC DNA]</scope>
    <source>
        <strain evidence="5">PX69</strain>
    </source>
</reference>
<evidence type="ECO:0000313" key="4">
    <source>
        <dbReference type="EMBL" id="BBO32068.1"/>
    </source>
</evidence>
<dbReference type="GO" id="GO:0000272">
    <property type="term" value="P:polysaccharide catabolic process"/>
    <property type="evidence" value="ECO:0007669"/>
    <property type="project" value="InterPro"/>
</dbReference>
<dbReference type="InterPro" id="IPR017853">
    <property type="entry name" value="GH"/>
</dbReference>
<dbReference type="SMART" id="SM00636">
    <property type="entry name" value="Glyco_18"/>
    <property type="match status" value="1"/>
</dbReference>
<dbReference type="PANTHER" id="PTHR11177">
    <property type="entry name" value="CHITINASE"/>
    <property type="match status" value="1"/>
</dbReference>
<dbReference type="SUPFAM" id="SSF69318">
    <property type="entry name" value="Integrin alpha N-terminal domain"/>
    <property type="match status" value="1"/>
</dbReference>
<dbReference type="GO" id="GO:0006032">
    <property type="term" value="P:chitin catabolic process"/>
    <property type="evidence" value="ECO:0007669"/>
    <property type="project" value="TreeGrafter"/>
</dbReference>
<dbReference type="InterPro" id="IPR018247">
    <property type="entry name" value="EF_Hand_1_Ca_BS"/>
</dbReference>
<dbReference type="PROSITE" id="PS51910">
    <property type="entry name" value="GH18_2"/>
    <property type="match status" value="1"/>
</dbReference>
<dbReference type="Pfam" id="PF00704">
    <property type="entry name" value="Glyco_hydro_18"/>
    <property type="match status" value="1"/>
</dbReference>
<dbReference type="InterPro" id="IPR036439">
    <property type="entry name" value="Dockerin_dom_sf"/>
</dbReference>
<dbReference type="Gene3D" id="1.10.1330.10">
    <property type="entry name" value="Dockerin domain"/>
    <property type="match status" value="2"/>
</dbReference>
<proteinExistence type="predicted"/>
<dbReference type="GO" id="GO:0008061">
    <property type="term" value="F:chitin binding"/>
    <property type="evidence" value="ECO:0007669"/>
    <property type="project" value="InterPro"/>
</dbReference>
<dbReference type="SUPFAM" id="SSF63446">
    <property type="entry name" value="Type I dockerin domain"/>
    <property type="match status" value="1"/>
</dbReference>
<keyword evidence="5" id="KW-1185">Reference proteome</keyword>
<accession>A0A5K7X6B3</accession>
<dbReference type="InterPro" id="IPR050314">
    <property type="entry name" value="Glycosyl_Hydrlase_18"/>
</dbReference>
<dbReference type="AlphaFoldDB" id="A0A5K7X6B3"/>
<evidence type="ECO:0000313" key="5">
    <source>
        <dbReference type="Proteomes" id="UP000326837"/>
    </source>
</evidence>
<dbReference type="Gene3D" id="3.20.20.80">
    <property type="entry name" value="Glycosidases"/>
    <property type="match status" value="1"/>
</dbReference>
<comment type="catalytic activity">
    <reaction evidence="1">
        <text>Random endo-hydrolysis of N-acetyl-beta-D-glucosaminide (1-&gt;4)-beta-linkages in chitin and chitodextrins.</text>
        <dbReference type="EC" id="3.2.1.14"/>
    </reaction>
</comment>
<dbReference type="PROSITE" id="PS00018">
    <property type="entry name" value="EF_HAND_1"/>
    <property type="match status" value="2"/>
</dbReference>
<dbReference type="GO" id="GO:0005576">
    <property type="term" value="C:extracellular region"/>
    <property type="evidence" value="ECO:0007669"/>
    <property type="project" value="TreeGrafter"/>
</dbReference>
<evidence type="ECO:0000259" key="3">
    <source>
        <dbReference type="PROSITE" id="PS51910"/>
    </source>
</evidence>
<dbReference type="EC" id="3.2.1.14" evidence="2"/>
<evidence type="ECO:0000256" key="1">
    <source>
        <dbReference type="ARBA" id="ARBA00000822"/>
    </source>
</evidence>
<sequence>MVGRRSCRWFTHACCAVTSLLAAGEVREAHAQTASRSSWEAADFRIWGYVPNWTTVSQINAFSTNGIYDHVSDVLYFGGVQPKADGTLYYASGATSQLAPLKTAAQTRGFSLHSSMFTVNGGATDDVWNAIVSSPTTRATFVNNVKNFLAANNMKGYNLDWERPGDATEWGNYTQLARELRTALNPLGIEVSVCDFGSTDYTWDNTALFDAKVYDQIFVMSYHLTASSTGTYTNQKLGLTGQGAAKAFSNDQIGIGFGTWGQGGPATVSLQTIVNANPNLPYDALTFTGTINDINGVSRTGTWNIESRKQVREKVQLAIDRGMPGLFSWTMHYDATGKYSLHRVAQHYAMVKKQTPDLNLDGKVDAADANALADNMGTYSTATGTAAGAQFEAFYWNGNWEKGDRDGNGYVNQADATWLAGRYAALGVALPDRLAFTGEFEKFTGSLGLNGRWKAGATRAGFEETGNFHQQNLGNLPFAGSGAGANKYSASSVTIRNQTAGEVADGVNGAQRTMKTTLAEAVDLAAEGDSYLTFVVRQNTASLTATQLDSANRTLSLELLNSANLVQYDFSFLGQQTDFSIRSQADAAGDDVTADGFAADATYLFVAKISGNGSAANTLQASLFAYGSHVGNFTDPQFEWMLTANGGAGFDPIITQLQFKSSAEGSFSVSNLLVGQESNFFAAPVAGDFNADGVVDAADLERWKLGVGTTNATHWDGDANDDGVVDGADFLVWQRNLGQTAATSVAAAVPEPCSLALASIALAASLMRRRSAS</sequence>
<dbReference type="InterPro" id="IPR028994">
    <property type="entry name" value="Integrin_alpha_N"/>
</dbReference>
<dbReference type="Proteomes" id="UP000326837">
    <property type="component" value="Chromosome"/>
</dbReference>
<dbReference type="GO" id="GO:0008843">
    <property type="term" value="F:endochitinase activity"/>
    <property type="evidence" value="ECO:0007669"/>
    <property type="project" value="UniProtKB-EC"/>
</dbReference>
<gene>
    <name evidence="4" type="ORF">PLANPX_1680</name>
</gene>
<evidence type="ECO:0000256" key="2">
    <source>
        <dbReference type="ARBA" id="ARBA00012729"/>
    </source>
</evidence>
<protein>
    <recommendedName>
        <fullName evidence="2">chitinase</fullName>
        <ecNumber evidence="2">3.2.1.14</ecNumber>
    </recommendedName>
</protein>
<dbReference type="EMBL" id="AP021861">
    <property type="protein sequence ID" value="BBO32068.1"/>
    <property type="molecule type" value="Genomic_DNA"/>
</dbReference>
<name>A0A5K7X6B3_9BACT</name>
<dbReference type="RefSeq" id="WP_152098102.1">
    <property type="nucleotide sequence ID" value="NZ_AP021861.1"/>
</dbReference>